<keyword evidence="5" id="KW-1185">Reference proteome</keyword>
<proteinExistence type="inferred from homology"/>
<dbReference type="PhylomeDB" id="A0A091WNW9"/>
<name>A0A091WNW9_OPIHO</name>
<dbReference type="PANTHER" id="PTHR11732">
    <property type="entry name" value="ALDO/KETO REDUCTASE"/>
    <property type="match status" value="1"/>
</dbReference>
<evidence type="ECO:0000259" key="3">
    <source>
        <dbReference type="Pfam" id="PF00248"/>
    </source>
</evidence>
<reference evidence="4 5" key="1">
    <citation type="submission" date="2014-04" db="EMBL/GenBank/DDBJ databases">
        <title>Genome evolution of avian class.</title>
        <authorList>
            <person name="Zhang G."/>
            <person name="Li C."/>
        </authorList>
    </citation>
    <scope>NUCLEOTIDE SEQUENCE [LARGE SCALE GENOMIC DNA]</scope>
    <source>
        <strain evidence="4">BGI_N306</strain>
    </source>
</reference>
<dbReference type="InterPro" id="IPR018170">
    <property type="entry name" value="Aldo/ket_reductase_CS"/>
</dbReference>
<dbReference type="Pfam" id="PF00248">
    <property type="entry name" value="Aldo_ket_red"/>
    <property type="match status" value="1"/>
</dbReference>
<dbReference type="STRING" id="30419.A0A091WNW9"/>
<feature type="binding site" evidence="2">
    <location>
        <position position="94"/>
    </location>
    <ligand>
        <name>substrate</name>
    </ligand>
</feature>
<dbReference type="Proteomes" id="UP000053605">
    <property type="component" value="Unassembled WGS sequence"/>
</dbReference>
<feature type="non-terminal residue" evidence="4">
    <location>
        <position position="259"/>
    </location>
</feature>
<dbReference type="AlphaFoldDB" id="A0A091WNW9"/>
<evidence type="ECO:0000256" key="2">
    <source>
        <dbReference type="PIRSR" id="PIRSR000097-2"/>
    </source>
</evidence>
<dbReference type="InterPro" id="IPR020471">
    <property type="entry name" value="AKR"/>
</dbReference>
<dbReference type="PRINTS" id="PR00069">
    <property type="entry name" value="ALDKETRDTASE"/>
</dbReference>
<comment type="similarity">
    <text evidence="1">Belongs to the aldo/keto reductase family.</text>
</comment>
<protein>
    <submittedName>
        <fullName evidence="4">Aldo-keto reductase family 1 member B15</fullName>
    </submittedName>
</protein>
<dbReference type="EMBL" id="KK736135">
    <property type="protein sequence ID" value="KFR17347.1"/>
    <property type="molecule type" value="Genomic_DNA"/>
</dbReference>
<feature type="non-terminal residue" evidence="4">
    <location>
        <position position="1"/>
    </location>
</feature>
<dbReference type="InterPro" id="IPR036812">
    <property type="entry name" value="NAD(P)_OxRdtase_dom_sf"/>
</dbReference>
<evidence type="ECO:0000313" key="5">
    <source>
        <dbReference type="Proteomes" id="UP000053605"/>
    </source>
</evidence>
<dbReference type="PIRSF" id="PIRSF000097">
    <property type="entry name" value="AKR"/>
    <property type="match status" value="1"/>
</dbReference>
<dbReference type="InterPro" id="IPR023210">
    <property type="entry name" value="NADP_OxRdtase_dom"/>
</dbReference>
<accession>A0A091WNW9</accession>
<dbReference type="PROSITE" id="PS00062">
    <property type="entry name" value="ALDOKETO_REDUCTASE_2"/>
    <property type="match status" value="1"/>
</dbReference>
<sequence>SLQGTARDAVMAAIDVGYRHFDCLYLQQNESDIGDALQEKMEDGAVRQEDLFIVSLALRPQRWSAFHQRSLLKEEHQKTLVALQLGSRGLYPMHWPTGFKAREELFPADGRGIIIPRDTDFLGPWEAVEGLGNAGMVKAVGVSNFNRKQIDRLLSKPVLKTQTCNDQVNYPPHLPQEELMKFCQSKGISVTAYCPLGVPNWPWSKPEDISLSDEPQIKEIALNCNKTPAQVLLWLQVQGNGRVIPKSVTPHHAEENLKV</sequence>
<evidence type="ECO:0000256" key="1">
    <source>
        <dbReference type="ARBA" id="ARBA00007905"/>
    </source>
</evidence>
<dbReference type="SUPFAM" id="SSF51430">
    <property type="entry name" value="NAD(P)-linked oxidoreductase"/>
    <property type="match status" value="1"/>
</dbReference>
<gene>
    <name evidence="4" type="ORF">N306_14673</name>
</gene>
<dbReference type="GO" id="GO:0016491">
    <property type="term" value="F:oxidoreductase activity"/>
    <property type="evidence" value="ECO:0007669"/>
    <property type="project" value="InterPro"/>
</dbReference>
<dbReference type="Gene3D" id="3.20.20.100">
    <property type="entry name" value="NADP-dependent oxidoreductase domain"/>
    <property type="match status" value="1"/>
</dbReference>
<evidence type="ECO:0000313" key="4">
    <source>
        <dbReference type="EMBL" id="KFR17347.1"/>
    </source>
</evidence>
<feature type="domain" description="NADP-dependent oxidoreductase" evidence="3">
    <location>
        <begin position="6"/>
        <end position="259"/>
    </location>
</feature>
<organism evidence="4 5">
    <name type="scientific">Opisthocomus hoazin</name>
    <name type="common">Hoatzin</name>
    <name type="synonym">Phasianus hoazin</name>
    <dbReference type="NCBI Taxonomy" id="30419"/>
    <lineage>
        <taxon>Eukaryota</taxon>
        <taxon>Metazoa</taxon>
        <taxon>Chordata</taxon>
        <taxon>Craniata</taxon>
        <taxon>Vertebrata</taxon>
        <taxon>Euteleostomi</taxon>
        <taxon>Archelosauria</taxon>
        <taxon>Archosauria</taxon>
        <taxon>Dinosauria</taxon>
        <taxon>Saurischia</taxon>
        <taxon>Theropoda</taxon>
        <taxon>Coelurosauria</taxon>
        <taxon>Aves</taxon>
        <taxon>Neognathae</taxon>
        <taxon>Neoaves</taxon>
        <taxon>Opisthocomiformes</taxon>
        <taxon>Opisthocomidae</taxon>
        <taxon>Opisthocomus</taxon>
    </lineage>
</organism>